<gene>
    <name evidence="2" type="ORF">AVDCRST_MAG41-4190</name>
</gene>
<feature type="non-terminal residue" evidence="2">
    <location>
        <position position="1"/>
    </location>
</feature>
<dbReference type="EMBL" id="CADCTP010000401">
    <property type="protein sequence ID" value="CAA9288398.1"/>
    <property type="molecule type" value="Genomic_DNA"/>
</dbReference>
<name>A0A6J4JVE2_9ACTN</name>
<accession>A0A6J4JVE2</accession>
<sequence>DAVGAGGHRGPGQRQHQVPPAARVRGVDDDRQVRHRVHHRHRGHVQHVADRRLEGPHAPLAQHDVQVAALGDVLGRHQPLLV</sequence>
<feature type="compositionally biased region" description="Gly residues" evidence="1">
    <location>
        <begin position="1"/>
        <end position="10"/>
    </location>
</feature>
<feature type="compositionally biased region" description="Basic residues" evidence="1">
    <location>
        <begin position="33"/>
        <end position="45"/>
    </location>
</feature>
<proteinExistence type="predicted"/>
<evidence type="ECO:0000256" key="1">
    <source>
        <dbReference type="SAM" id="MobiDB-lite"/>
    </source>
</evidence>
<protein>
    <submittedName>
        <fullName evidence="2">Uncharacterized protein</fullName>
    </submittedName>
</protein>
<feature type="non-terminal residue" evidence="2">
    <location>
        <position position="82"/>
    </location>
</feature>
<organism evidence="2">
    <name type="scientific">uncultured Mycobacteriales bacterium</name>
    <dbReference type="NCBI Taxonomy" id="581187"/>
    <lineage>
        <taxon>Bacteria</taxon>
        <taxon>Bacillati</taxon>
        <taxon>Actinomycetota</taxon>
        <taxon>Actinomycetes</taxon>
        <taxon>Mycobacteriales</taxon>
        <taxon>environmental samples</taxon>
    </lineage>
</organism>
<evidence type="ECO:0000313" key="2">
    <source>
        <dbReference type="EMBL" id="CAA9288398.1"/>
    </source>
</evidence>
<reference evidence="2" key="1">
    <citation type="submission" date="2020-02" db="EMBL/GenBank/DDBJ databases">
        <authorList>
            <person name="Meier V. D."/>
        </authorList>
    </citation>
    <scope>NUCLEOTIDE SEQUENCE</scope>
    <source>
        <strain evidence="2">AVDCRST_MAG41</strain>
    </source>
</reference>
<feature type="region of interest" description="Disordered" evidence="1">
    <location>
        <begin position="1"/>
        <end position="47"/>
    </location>
</feature>
<dbReference type="AlphaFoldDB" id="A0A6J4JVE2"/>